<name>A0A1F7GBJ1_9BACT</name>
<dbReference type="Proteomes" id="UP000178372">
    <property type="component" value="Unassembled WGS sequence"/>
</dbReference>
<dbReference type="AlphaFoldDB" id="A0A1F7GBJ1"/>
<evidence type="ECO:0000313" key="2">
    <source>
        <dbReference type="Proteomes" id="UP000178372"/>
    </source>
</evidence>
<evidence type="ECO:0000313" key="1">
    <source>
        <dbReference type="EMBL" id="OGK16217.1"/>
    </source>
</evidence>
<gene>
    <name evidence="1" type="ORF">A2690_03185</name>
</gene>
<proteinExistence type="predicted"/>
<evidence type="ECO:0008006" key="3">
    <source>
        <dbReference type="Google" id="ProtNLM"/>
    </source>
</evidence>
<organism evidence="1 2">
    <name type="scientific">Candidatus Roizmanbacteria bacterium RIFCSPHIGHO2_01_FULL_39_12b</name>
    <dbReference type="NCBI Taxonomy" id="1802030"/>
    <lineage>
        <taxon>Bacteria</taxon>
        <taxon>Candidatus Roizmaniibacteriota</taxon>
    </lineage>
</organism>
<reference evidence="1 2" key="1">
    <citation type="journal article" date="2016" name="Nat. Commun.">
        <title>Thousands of microbial genomes shed light on interconnected biogeochemical processes in an aquifer system.</title>
        <authorList>
            <person name="Anantharaman K."/>
            <person name="Brown C.T."/>
            <person name="Hug L.A."/>
            <person name="Sharon I."/>
            <person name="Castelle C.J."/>
            <person name="Probst A.J."/>
            <person name="Thomas B.C."/>
            <person name="Singh A."/>
            <person name="Wilkins M.J."/>
            <person name="Karaoz U."/>
            <person name="Brodie E.L."/>
            <person name="Williams K.H."/>
            <person name="Hubbard S.S."/>
            <person name="Banfield J.F."/>
        </authorList>
    </citation>
    <scope>NUCLEOTIDE SEQUENCE [LARGE SCALE GENOMIC DNA]</scope>
</reference>
<accession>A0A1F7GBJ1</accession>
<sequence>MILPKSEDAIHKAQLLRLLTEILDDIFISPRVFFKGGTAASMLGFLDRFSIDLDFDLKGGTDKTTLNKHLAKIFKEIDLELKQKSSRSLFYLLKYQSERAARNTIKLSIVDDIVTANEYSFYYLPEIDRYSQCQTKETMFANKLVAITDRYKKHKTIAGRDIYDIHYFFIQGYKYNHAVIEERTGKNVLNYFKYLLDFIEKKVTAKVITENLGFLLEPKKFQLMRKVLKQETLMLLRDEIRRLIEV</sequence>
<dbReference type="EMBL" id="MFZF01000019">
    <property type="protein sequence ID" value="OGK16217.1"/>
    <property type="molecule type" value="Genomic_DNA"/>
</dbReference>
<dbReference type="Gene3D" id="3.10.450.620">
    <property type="entry name" value="JHP933, nucleotidyltransferase-like core domain"/>
    <property type="match status" value="1"/>
</dbReference>
<dbReference type="InterPro" id="IPR014942">
    <property type="entry name" value="AbiEii"/>
</dbReference>
<protein>
    <recommendedName>
        <fullName evidence="3">Nucleotidyl transferase AbiEii/AbiGii toxin family protein</fullName>
    </recommendedName>
</protein>
<comment type="caution">
    <text evidence="1">The sequence shown here is derived from an EMBL/GenBank/DDBJ whole genome shotgun (WGS) entry which is preliminary data.</text>
</comment>
<dbReference type="Pfam" id="PF08843">
    <property type="entry name" value="AbiEii"/>
    <property type="match status" value="1"/>
</dbReference>